<dbReference type="InterPro" id="IPR011006">
    <property type="entry name" value="CheY-like_superfamily"/>
</dbReference>
<evidence type="ECO:0000259" key="3">
    <source>
        <dbReference type="PROSITE" id="PS50110"/>
    </source>
</evidence>
<dbReference type="PANTHER" id="PTHR44591:SF3">
    <property type="entry name" value="RESPONSE REGULATORY DOMAIN-CONTAINING PROTEIN"/>
    <property type="match status" value="1"/>
</dbReference>
<dbReference type="SMART" id="SM00448">
    <property type="entry name" value="REC"/>
    <property type="match status" value="1"/>
</dbReference>
<organism evidence="4 5">
    <name type="scientific">Roseovarius pelagicus</name>
    <dbReference type="NCBI Taxonomy" id="2980108"/>
    <lineage>
        <taxon>Bacteria</taxon>
        <taxon>Pseudomonadati</taxon>
        <taxon>Pseudomonadota</taxon>
        <taxon>Alphaproteobacteria</taxon>
        <taxon>Rhodobacterales</taxon>
        <taxon>Roseobacteraceae</taxon>
        <taxon>Roseovarius</taxon>
    </lineage>
</organism>
<dbReference type="Pfam" id="PF00072">
    <property type="entry name" value="Response_reg"/>
    <property type="match status" value="1"/>
</dbReference>
<evidence type="ECO:0000256" key="1">
    <source>
        <dbReference type="ARBA" id="ARBA00022553"/>
    </source>
</evidence>
<dbReference type="SUPFAM" id="SSF52172">
    <property type="entry name" value="CheY-like"/>
    <property type="match status" value="1"/>
</dbReference>
<dbReference type="PROSITE" id="PS50110">
    <property type="entry name" value="RESPONSE_REGULATORY"/>
    <property type="match status" value="1"/>
</dbReference>
<name>A0ABY6D9C2_9RHOB</name>
<dbReference type="Proteomes" id="UP001064087">
    <property type="component" value="Chromosome"/>
</dbReference>
<keyword evidence="5" id="KW-1185">Reference proteome</keyword>
<proteinExistence type="predicted"/>
<keyword evidence="1 2" id="KW-0597">Phosphoprotein</keyword>
<feature type="modified residue" description="4-aspartylphosphate" evidence="2">
    <location>
        <position position="54"/>
    </location>
</feature>
<evidence type="ECO:0000313" key="5">
    <source>
        <dbReference type="Proteomes" id="UP001064087"/>
    </source>
</evidence>
<evidence type="ECO:0000256" key="2">
    <source>
        <dbReference type="PROSITE-ProRule" id="PRU00169"/>
    </source>
</evidence>
<dbReference type="PANTHER" id="PTHR44591">
    <property type="entry name" value="STRESS RESPONSE REGULATOR PROTEIN 1"/>
    <property type="match status" value="1"/>
</dbReference>
<dbReference type="InterPro" id="IPR001789">
    <property type="entry name" value="Sig_transdc_resp-reg_receiver"/>
</dbReference>
<evidence type="ECO:0000313" key="4">
    <source>
        <dbReference type="EMBL" id="UXX82534.1"/>
    </source>
</evidence>
<gene>
    <name evidence="4" type="ORF">N7U68_15745</name>
</gene>
<dbReference type="InterPro" id="IPR050595">
    <property type="entry name" value="Bact_response_regulator"/>
</dbReference>
<reference evidence="4" key="1">
    <citation type="submission" date="2022-10" db="EMBL/GenBank/DDBJ databases">
        <title>Roseovarius pelagicus sp. nov., isolated from Arctic seawater.</title>
        <authorList>
            <person name="Hong Y.W."/>
            <person name="Hwang C.Y."/>
        </authorList>
    </citation>
    <scope>NUCLEOTIDE SEQUENCE</scope>
    <source>
        <strain evidence="4">HL-MP18</strain>
    </source>
</reference>
<dbReference type="RefSeq" id="WP_263047422.1">
    <property type="nucleotide sequence ID" value="NZ_CP106738.1"/>
</dbReference>
<feature type="domain" description="Response regulatory" evidence="3">
    <location>
        <begin position="2"/>
        <end position="121"/>
    </location>
</feature>
<dbReference type="Gene3D" id="3.40.50.2300">
    <property type="match status" value="1"/>
</dbReference>
<dbReference type="EMBL" id="CP106738">
    <property type="protein sequence ID" value="UXX82534.1"/>
    <property type="molecule type" value="Genomic_DNA"/>
</dbReference>
<accession>A0ABY6D9C2</accession>
<protein>
    <submittedName>
        <fullName evidence="4">Response regulator</fullName>
    </submittedName>
</protein>
<sequence>MKIMAVDDDILSLDLLGECLSEGGYECVSLLSSPNDAIKRLTETAIAYECILLDVDMPEKNGIELCAEIRRLPRYASTPIIMITRHKDRRAIEKSFSRGATDYITKPYEFFEVLTRIRIAERLVQERQAAIDSYFAAQNSARGKPLLPATLRDRSANSTVMADDPEIVSEQIMSLSVFQNYLEQVTRTDECTIDLIAIKVRRIDEIFANTSPADFVGFLKTVAGVVVEHFDSKRTFLTHVGNGTFLSAVTGACSATSAELEARMLGRLQTRKLPLVCLREIPTALIVGEPLTLKTAPKLNFRRATKAAIARVESRDSELYGMRRSLDRSNLMTSA</sequence>